<organism evidence="1 2">
    <name type="scientific">Synechococcus lacustris str. Tous</name>
    <dbReference type="NCBI Taxonomy" id="1910958"/>
    <lineage>
        <taxon>Bacteria</taxon>
        <taxon>Bacillati</taxon>
        <taxon>Cyanobacteriota</taxon>
        <taxon>Cyanophyceae</taxon>
        <taxon>Synechococcales</taxon>
        <taxon>Synechococcaceae</taxon>
        <taxon>Synechococcus</taxon>
    </lineage>
</organism>
<dbReference type="AlphaFoldDB" id="A0A2P7EBF0"/>
<reference evidence="2" key="1">
    <citation type="submission" date="2018-03" db="EMBL/GenBank/DDBJ databases">
        <title>Ecological and genomic features of two cosmopolitan and abundant freshwater picocyanobacteria.</title>
        <authorList>
            <person name="Cabello-Yeves P.J."/>
            <person name="Picazo A."/>
            <person name="Camacho A."/>
            <person name="Callieri C."/>
            <person name="Rosselli R."/>
            <person name="Roda-Garcia J."/>
            <person name="Coutinho F.H."/>
            <person name="Rodriguez-Valera F."/>
        </authorList>
    </citation>
    <scope>NUCLEOTIDE SEQUENCE [LARGE SCALE GENOMIC DNA]</scope>
    <source>
        <strain evidence="2">Tous</strain>
    </source>
</reference>
<evidence type="ECO:0000313" key="1">
    <source>
        <dbReference type="EMBL" id="PSI00551.1"/>
    </source>
</evidence>
<sequence>MSATPTAKRSSGLRHPLSLLAISASPQRNAAKPNALFALDAEVTNVSGHCLWVLVDDEELALPFSEFPWFRSATIDQVLNVVRSSGSHLYWPDLDVDLSLDSIRHPDHYPLKAKV</sequence>
<dbReference type="Gene3D" id="3.30.2020.40">
    <property type="entry name" value="Uncharacterised protein PF10387, DUF2442"/>
    <property type="match status" value="1"/>
</dbReference>
<comment type="caution">
    <text evidence="1">The sequence shown here is derived from an EMBL/GenBank/DDBJ whole genome shotgun (WGS) entry which is preliminary data.</text>
</comment>
<dbReference type="EMBL" id="PXVC01000104">
    <property type="protein sequence ID" value="PSI00551.1"/>
    <property type="molecule type" value="Genomic_DNA"/>
</dbReference>
<protein>
    <recommendedName>
        <fullName evidence="3">DUF2442 domain-containing protein</fullName>
    </recommendedName>
</protein>
<gene>
    <name evidence="1" type="ORF">C7K08_12545</name>
</gene>
<name>A0A2P7EBF0_9SYNE</name>
<proteinExistence type="predicted"/>
<dbReference type="Proteomes" id="UP000240206">
    <property type="component" value="Unassembled WGS sequence"/>
</dbReference>
<keyword evidence="2" id="KW-1185">Reference proteome</keyword>
<dbReference type="Pfam" id="PF10387">
    <property type="entry name" value="DUF2442"/>
    <property type="match status" value="1"/>
</dbReference>
<evidence type="ECO:0008006" key="3">
    <source>
        <dbReference type="Google" id="ProtNLM"/>
    </source>
</evidence>
<dbReference type="InterPro" id="IPR018841">
    <property type="entry name" value="DUF2442"/>
</dbReference>
<accession>A0A2P7EBF0</accession>
<evidence type="ECO:0000313" key="2">
    <source>
        <dbReference type="Proteomes" id="UP000240206"/>
    </source>
</evidence>